<keyword evidence="9 11" id="KW-0604">Photosystem II</keyword>
<dbReference type="EMBL" id="MH898668">
    <property type="protein sequence ID" value="AYQ93395.1"/>
    <property type="molecule type" value="Genomic_DNA"/>
</dbReference>
<comment type="similarity">
    <text evidence="11">Belongs to the Psb30/Ycf12 family.</text>
</comment>
<dbReference type="AlphaFoldDB" id="A0A3G3LL68"/>
<keyword evidence="4 12" id="KW-0934">Plastid</keyword>
<evidence type="ECO:0000256" key="5">
    <source>
        <dbReference type="ARBA" id="ARBA00022692"/>
    </source>
</evidence>
<keyword evidence="8 11" id="KW-0472">Membrane</keyword>
<dbReference type="GO" id="GO:0009535">
    <property type="term" value="C:chloroplast thylakoid membrane"/>
    <property type="evidence" value="ECO:0007669"/>
    <property type="project" value="UniProtKB-SubCell"/>
</dbReference>
<keyword evidence="7 11" id="KW-0793">Thylakoid</keyword>
<dbReference type="GO" id="GO:0009523">
    <property type="term" value="C:photosystem II"/>
    <property type="evidence" value="ECO:0007669"/>
    <property type="project" value="UniProtKB-KW"/>
</dbReference>
<feature type="transmembrane region" description="Helical" evidence="11">
    <location>
        <begin position="6"/>
        <end position="29"/>
    </location>
</feature>
<organism evidence="12">
    <name type="scientific">Lepocinclis tripteris</name>
    <dbReference type="NCBI Taxonomy" id="135494"/>
    <lineage>
        <taxon>Eukaryota</taxon>
        <taxon>Discoba</taxon>
        <taxon>Euglenozoa</taxon>
        <taxon>Euglenida</taxon>
        <taxon>Spirocuta</taxon>
        <taxon>Euglenophyceae</taxon>
        <taxon>Euglenales</taxon>
        <taxon>Phacaceae</taxon>
        <taxon>Lepocinclis</taxon>
    </lineage>
</organism>
<comment type="subcellular location">
    <subcellularLocation>
        <location evidence="1">Membrane</location>
        <topology evidence="1">Single-pass membrane protein</topology>
    </subcellularLocation>
    <subcellularLocation>
        <location evidence="11">Plastid</location>
        <location evidence="11">Chloroplast thylakoid membrane</location>
        <topology evidence="11">Single-pass membrane protein</topology>
    </subcellularLocation>
</comment>
<evidence type="ECO:0000313" key="12">
    <source>
        <dbReference type="EMBL" id="AYQ93456.1"/>
    </source>
</evidence>
<dbReference type="GO" id="GO:0015979">
    <property type="term" value="P:photosynthesis"/>
    <property type="evidence" value="ECO:0007669"/>
    <property type="project" value="UniProtKB-KW"/>
</dbReference>
<evidence type="ECO:0000256" key="6">
    <source>
        <dbReference type="ARBA" id="ARBA00022989"/>
    </source>
</evidence>
<gene>
    <name evidence="11" type="primary">psb30</name>
    <name evidence="11" type="synonym">ycf12</name>
</gene>
<keyword evidence="5 11" id="KW-0812">Transmembrane</keyword>
<protein>
    <recommendedName>
        <fullName evidence="11">Photosystem II reaction center protein Psb30</fullName>
    </recommendedName>
    <alternativeName>
        <fullName evidence="11">Photosystem II reaction center protein Ycf12</fullName>
    </alternativeName>
</protein>
<geneLocation type="chloroplast" evidence="12"/>
<dbReference type="Pfam" id="PF05969">
    <property type="entry name" value="PSII_Ycf12"/>
    <property type="match status" value="1"/>
</dbReference>
<reference evidence="12" key="1">
    <citation type="journal article" date="2018" name="Sci. Rep.">
        <title>Dynamic evolution of inverted repeats in Euglenophyta plastid genomes.</title>
        <authorList>
            <person name="Karnkowska A."/>
            <person name="Bennett M.S."/>
            <person name="Triemer R.E."/>
        </authorList>
    </citation>
    <scope>NUCLEOTIDE SEQUENCE</scope>
</reference>
<name>A0A3G3LL68_9EUGL</name>
<evidence type="ECO:0000256" key="9">
    <source>
        <dbReference type="ARBA" id="ARBA00023276"/>
    </source>
</evidence>
<dbReference type="EMBL" id="MH898669">
    <property type="protein sequence ID" value="AYQ93456.1"/>
    <property type="molecule type" value="Genomic_DNA"/>
</dbReference>
<proteinExistence type="inferred from homology"/>
<evidence type="ECO:0000256" key="2">
    <source>
        <dbReference type="ARBA" id="ARBA00022528"/>
    </source>
</evidence>
<evidence type="ECO:0000256" key="4">
    <source>
        <dbReference type="ARBA" id="ARBA00022640"/>
    </source>
</evidence>
<sequence>MNNFELIVQLVSLALITIAGPLVIGLLFIKQGNL</sequence>
<comment type="function">
    <text evidence="11">A core subunit of photosystem II (PSII), probably helps stabilize the reaction center.</text>
</comment>
<keyword evidence="3 11" id="KW-0602">Photosynthesis</keyword>
<dbReference type="NCBIfam" id="NF010239">
    <property type="entry name" value="PRK13686.1"/>
    <property type="match status" value="1"/>
</dbReference>
<evidence type="ECO:0000256" key="3">
    <source>
        <dbReference type="ARBA" id="ARBA00022531"/>
    </source>
</evidence>
<dbReference type="InterPro" id="IPR010284">
    <property type="entry name" value="PSII_Ycf12_core-subunit"/>
</dbReference>
<evidence type="ECO:0000256" key="10">
    <source>
        <dbReference type="ARBA" id="ARBA00038830"/>
    </source>
</evidence>
<comment type="subunit">
    <text evidence="11">PSII is composed of 1 copy each of membrane proteins PsbA, PsbB, PsbC, PsbD, PsbE, PsbF, PsbH, PsbI, PsbJ, PsbK, PsbL, PsbM, PsbT, PsbX, PsbY, PsbZ, Psb30/Ycf12, peripheral proteins of the oxygen-evolving complex and a large number of cofactors. It forms dimeric complexes.</text>
</comment>
<keyword evidence="6 11" id="KW-1133">Transmembrane helix</keyword>
<evidence type="ECO:0000256" key="7">
    <source>
        <dbReference type="ARBA" id="ARBA00023078"/>
    </source>
</evidence>
<keyword evidence="2 12" id="KW-0150">Chloroplast</keyword>
<evidence type="ECO:0000256" key="1">
    <source>
        <dbReference type="ARBA" id="ARBA00004167"/>
    </source>
</evidence>
<evidence type="ECO:0000256" key="8">
    <source>
        <dbReference type="ARBA" id="ARBA00023136"/>
    </source>
</evidence>
<comment type="subunit">
    <text evidence="10">PSII is composed of 1 copy each of membrane proteins PsbA, PsbB, PsbC, PsbD, PsbE, PsbF, PsbH, PsbI, PsbJ, PsbK, PsbL, PsbM, PsbT, PsbY, PsbZ, Psb30/Ycf12, peripheral proteins of the oxygen-evolving complex and a large number of cofactors. It forms dimeric complexes.</text>
</comment>
<dbReference type="HAMAP" id="MF_01329">
    <property type="entry name" value="PSII_Psb30_Ycf12"/>
    <property type="match status" value="1"/>
</dbReference>
<evidence type="ECO:0000256" key="11">
    <source>
        <dbReference type="HAMAP-Rule" id="MF_01329"/>
    </source>
</evidence>
<accession>A0A3G3LL68</accession>